<accession>A0A0A9B4I7</accession>
<proteinExistence type="predicted"/>
<dbReference type="Pfam" id="PF25597">
    <property type="entry name" value="SH3_retrovirus"/>
    <property type="match status" value="1"/>
</dbReference>
<sequence length="36" mass="4139">MIFIGYDEHVKGYSAYDQAFGRVHITRDAVFDEEAS</sequence>
<protein>
    <recommendedName>
        <fullName evidence="1">Retroviral polymerase SH3-like domain-containing protein</fullName>
    </recommendedName>
</protein>
<evidence type="ECO:0000313" key="2">
    <source>
        <dbReference type="EMBL" id="JAD58286.1"/>
    </source>
</evidence>
<dbReference type="EMBL" id="GBRH01239609">
    <property type="protein sequence ID" value="JAD58286.1"/>
    <property type="molecule type" value="Transcribed_RNA"/>
</dbReference>
<feature type="domain" description="Retroviral polymerase SH3-like" evidence="1">
    <location>
        <begin position="1"/>
        <end position="34"/>
    </location>
</feature>
<reference evidence="2" key="2">
    <citation type="journal article" date="2015" name="Data Brief">
        <title>Shoot transcriptome of the giant reed, Arundo donax.</title>
        <authorList>
            <person name="Barrero R.A."/>
            <person name="Guerrero F.D."/>
            <person name="Moolhuijzen P."/>
            <person name="Goolsby J.A."/>
            <person name="Tidwell J."/>
            <person name="Bellgard S.E."/>
            <person name="Bellgard M.I."/>
        </authorList>
    </citation>
    <scope>NUCLEOTIDE SEQUENCE</scope>
    <source>
        <tissue evidence="2">Shoot tissue taken approximately 20 cm above the soil surface</tissue>
    </source>
</reference>
<evidence type="ECO:0000259" key="1">
    <source>
        <dbReference type="Pfam" id="PF25597"/>
    </source>
</evidence>
<dbReference type="InterPro" id="IPR057670">
    <property type="entry name" value="SH3_retrovirus"/>
</dbReference>
<dbReference type="AlphaFoldDB" id="A0A0A9B4I7"/>
<name>A0A0A9B4I7_ARUDO</name>
<organism evidence="2">
    <name type="scientific">Arundo donax</name>
    <name type="common">Giant reed</name>
    <name type="synonym">Donax arundinaceus</name>
    <dbReference type="NCBI Taxonomy" id="35708"/>
    <lineage>
        <taxon>Eukaryota</taxon>
        <taxon>Viridiplantae</taxon>
        <taxon>Streptophyta</taxon>
        <taxon>Embryophyta</taxon>
        <taxon>Tracheophyta</taxon>
        <taxon>Spermatophyta</taxon>
        <taxon>Magnoliopsida</taxon>
        <taxon>Liliopsida</taxon>
        <taxon>Poales</taxon>
        <taxon>Poaceae</taxon>
        <taxon>PACMAD clade</taxon>
        <taxon>Arundinoideae</taxon>
        <taxon>Arundineae</taxon>
        <taxon>Arundo</taxon>
    </lineage>
</organism>
<reference evidence="2" key="1">
    <citation type="submission" date="2014-09" db="EMBL/GenBank/DDBJ databases">
        <authorList>
            <person name="Magalhaes I.L.F."/>
            <person name="Oliveira U."/>
            <person name="Santos F.R."/>
            <person name="Vidigal T.H.D.A."/>
            <person name="Brescovit A.D."/>
            <person name="Santos A.J."/>
        </authorList>
    </citation>
    <scope>NUCLEOTIDE SEQUENCE</scope>
    <source>
        <tissue evidence="2">Shoot tissue taken approximately 20 cm above the soil surface</tissue>
    </source>
</reference>